<evidence type="ECO:0000313" key="5">
    <source>
        <dbReference type="EMBL" id="KAJ6646770.1"/>
    </source>
</evidence>
<keyword evidence="6" id="KW-1185">Reference proteome</keyword>
<feature type="signal peptide" evidence="4">
    <location>
        <begin position="1"/>
        <end position="20"/>
    </location>
</feature>
<sequence length="62" mass="6565">MRAITTILALFLIVSMFCVAVQVAADCIPLGGKCQKDGSAGTCCSNFCYQQAGWKDGDCRPS</sequence>
<keyword evidence="2" id="KW-0960">Knottin</keyword>
<dbReference type="OrthoDB" id="4865510at2759"/>
<dbReference type="Proteomes" id="UP001151699">
    <property type="component" value="Chromosome A"/>
</dbReference>
<evidence type="ECO:0000256" key="3">
    <source>
        <dbReference type="ARBA" id="ARBA00023157"/>
    </source>
</evidence>
<comment type="caution">
    <text evidence="5">The sequence shown here is derived from an EMBL/GenBank/DDBJ whole genome shotgun (WGS) entry which is preliminary data.</text>
</comment>
<keyword evidence="1" id="KW-0929">Antimicrobial</keyword>
<keyword evidence="4" id="KW-0732">Signal</keyword>
<organism evidence="5 6">
    <name type="scientific">Pseudolycoriella hygida</name>
    <dbReference type="NCBI Taxonomy" id="35572"/>
    <lineage>
        <taxon>Eukaryota</taxon>
        <taxon>Metazoa</taxon>
        <taxon>Ecdysozoa</taxon>
        <taxon>Arthropoda</taxon>
        <taxon>Hexapoda</taxon>
        <taxon>Insecta</taxon>
        <taxon>Pterygota</taxon>
        <taxon>Neoptera</taxon>
        <taxon>Endopterygota</taxon>
        <taxon>Diptera</taxon>
        <taxon>Nematocera</taxon>
        <taxon>Sciaroidea</taxon>
        <taxon>Sciaridae</taxon>
        <taxon>Pseudolycoriella</taxon>
    </lineage>
</organism>
<dbReference type="SUPFAM" id="SSF57048">
    <property type="entry name" value="Gurmarin-like"/>
    <property type="match status" value="1"/>
</dbReference>
<dbReference type="EMBL" id="WJQU01000001">
    <property type="protein sequence ID" value="KAJ6646770.1"/>
    <property type="molecule type" value="Genomic_DNA"/>
</dbReference>
<dbReference type="InterPro" id="IPR024206">
    <property type="entry name" value="Gurmarin/antimicrobial_peptd"/>
</dbReference>
<dbReference type="InterPro" id="IPR009101">
    <property type="entry name" value="Gurmarin/antifun_pep"/>
</dbReference>
<proteinExistence type="predicted"/>
<evidence type="ECO:0000256" key="1">
    <source>
        <dbReference type="ARBA" id="ARBA00022529"/>
    </source>
</evidence>
<evidence type="ECO:0000313" key="6">
    <source>
        <dbReference type="Proteomes" id="UP001151699"/>
    </source>
</evidence>
<accession>A0A9Q0NAH6</accession>
<gene>
    <name evidence="5" type="primary">AMP1</name>
    <name evidence="5" type="ORF">Bhyg_01984</name>
</gene>
<keyword evidence="3" id="KW-1015">Disulfide bond</keyword>
<feature type="chain" id="PRO_5040406503" evidence="4">
    <location>
        <begin position="21"/>
        <end position="62"/>
    </location>
</feature>
<dbReference type="AlphaFoldDB" id="A0A9Q0NAH6"/>
<dbReference type="Pfam" id="PF11410">
    <property type="entry name" value="Antifungal_pept"/>
    <property type="match status" value="1"/>
</dbReference>
<evidence type="ECO:0000256" key="2">
    <source>
        <dbReference type="ARBA" id="ARBA00022854"/>
    </source>
</evidence>
<reference evidence="5" key="1">
    <citation type="submission" date="2022-07" db="EMBL/GenBank/DDBJ databases">
        <authorList>
            <person name="Trinca V."/>
            <person name="Uliana J.V.C."/>
            <person name="Torres T.T."/>
            <person name="Ward R.J."/>
            <person name="Monesi N."/>
        </authorList>
    </citation>
    <scope>NUCLEOTIDE SEQUENCE</scope>
    <source>
        <strain evidence="5">HSMRA1968</strain>
        <tissue evidence="5">Whole embryos</tissue>
    </source>
</reference>
<feature type="non-terminal residue" evidence="5">
    <location>
        <position position="62"/>
    </location>
</feature>
<protein>
    <submittedName>
        <fullName evidence="5">Antimicrobial peptide 1</fullName>
    </submittedName>
</protein>
<evidence type="ECO:0000256" key="4">
    <source>
        <dbReference type="SAM" id="SignalP"/>
    </source>
</evidence>
<name>A0A9Q0NAH6_9DIPT</name>